<dbReference type="GeneID" id="112043782"/>
<dbReference type="PANTHER" id="PTHR11461">
    <property type="entry name" value="SERINE PROTEASE INHIBITOR, SERPIN"/>
    <property type="match status" value="1"/>
</dbReference>
<dbReference type="InterPro" id="IPR023795">
    <property type="entry name" value="Serpin_CS"/>
</dbReference>
<evidence type="ECO:0000256" key="2">
    <source>
        <dbReference type="ARBA" id="ARBA00022900"/>
    </source>
</evidence>
<dbReference type="OrthoDB" id="9440847at2759"/>
<evidence type="ECO:0000313" key="7">
    <source>
        <dbReference type="RefSeq" id="XP_023935125.2"/>
    </source>
</evidence>
<evidence type="ECO:0000256" key="4">
    <source>
        <dbReference type="SAM" id="SignalP"/>
    </source>
</evidence>
<dbReference type="Pfam" id="PF00079">
    <property type="entry name" value="Serpin"/>
    <property type="match status" value="1"/>
</dbReference>
<keyword evidence="2 7" id="KW-0722">Serine protease inhibitor</keyword>
<dbReference type="AlphaFoldDB" id="A0A6J1MIE7"/>
<dbReference type="PANTHER" id="PTHR11461:SF367">
    <property type="entry name" value="GH21475P-RELATED"/>
    <property type="match status" value="1"/>
</dbReference>
<sequence>MTLSKIILIKLLILSVTTSCSASIEFSSHERNFGIYIMYQIVNRGNNGNLIFAPLSIWSLMAGVSFGATGECRNQISSGLLIFNQDGTFIDDYKNLIESVLNNENKVTLESVNFAFIDASFSIKPEFRSVLMLNFDAVIKSIDFRDTNKAADLANEAIKDSVATFTDVFRPEDFQESSIIVSNAILFKGNWSTPFKKSNTILKIFRDVNDKQIGQVNMMHQRTQVYYSQFDEMGASIMELPYADNDKYCMLLIFPYIGTTIGEVYRKFGIITFHDIFDKLQNDVDVLGFKDINVELPRFRIKTSLVFDEVMKDAGIRHAFDPKLAAFDKIANESIYIGTLEHKAYIEVTEFGTLAYATTPGHENDDISDSQIEAQRPFLFYILEKPTLTIIFGGAYTKHLL</sequence>
<feature type="chain" id="PRO_5046410512" evidence="4">
    <location>
        <begin position="23"/>
        <end position="401"/>
    </location>
</feature>
<dbReference type="InterPro" id="IPR042185">
    <property type="entry name" value="Serpin_sf_2"/>
</dbReference>
<dbReference type="InterPro" id="IPR042178">
    <property type="entry name" value="Serpin_sf_1"/>
</dbReference>
<dbReference type="Gene3D" id="2.30.39.10">
    <property type="entry name" value="Alpha-1-antitrypsin, domain 1"/>
    <property type="match status" value="1"/>
</dbReference>
<dbReference type="KEGG" id="bany:112043782"/>
<evidence type="ECO:0000256" key="3">
    <source>
        <dbReference type="RuleBase" id="RU000411"/>
    </source>
</evidence>
<protein>
    <submittedName>
        <fullName evidence="7">Serine protease inhibitor-like</fullName>
    </submittedName>
</protein>
<gene>
    <name evidence="7" type="primary">LOC112043782</name>
</gene>
<feature type="domain" description="Serpin" evidence="5">
    <location>
        <begin position="36"/>
        <end position="399"/>
    </location>
</feature>
<accession>A0A6J1MIE7</accession>
<dbReference type="PROSITE" id="PS00284">
    <property type="entry name" value="SERPIN"/>
    <property type="match status" value="1"/>
</dbReference>
<dbReference type="Gene3D" id="3.30.497.10">
    <property type="entry name" value="Antithrombin, subunit I, domain 2"/>
    <property type="match status" value="1"/>
</dbReference>
<dbReference type="InterPro" id="IPR036186">
    <property type="entry name" value="Serpin_sf"/>
</dbReference>
<keyword evidence="1 7" id="KW-0646">Protease inhibitor</keyword>
<evidence type="ECO:0000313" key="6">
    <source>
        <dbReference type="Proteomes" id="UP001652582"/>
    </source>
</evidence>
<evidence type="ECO:0000256" key="1">
    <source>
        <dbReference type="ARBA" id="ARBA00022690"/>
    </source>
</evidence>
<dbReference type="SUPFAM" id="SSF56574">
    <property type="entry name" value="Serpins"/>
    <property type="match status" value="1"/>
</dbReference>
<reference evidence="7" key="2">
    <citation type="submission" date="2025-08" db="UniProtKB">
        <authorList>
            <consortium name="RefSeq"/>
        </authorList>
    </citation>
    <scope>IDENTIFICATION</scope>
</reference>
<dbReference type="Proteomes" id="UP001652582">
    <property type="component" value="Chromosome 2"/>
</dbReference>
<feature type="signal peptide" evidence="4">
    <location>
        <begin position="1"/>
        <end position="22"/>
    </location>
</feature>
<keyword evidence="4" id="KW-0732">Signal</keyword>
<name>A0A6J1MIE7_BICAN</name>
<dbReference type="SMART" id="SM00093">
    <property type="entry name" value="SERPIN"/>
    <property type="match status" value="1"/>
</dbReference>
<proteinExistence type="inferred from homology"/>
<organism evidence="6 7">
    <name type="scientific">Bicyclus anynana</name>
    <name type="common">Squinting bush brown butterfly</name>
    <dbReference type="NCBI Taxonomy" id="110368"/>
    <lineage>
        <taxon>Eukaryota</taxon>
        <taxon>Metazoa</taxon>
        <taxon>Ecdysozoa</taxon>
        <taxon>Arthropoda</taxon>
        <taxon>Hexapoda</taxon>
        <taxon>Insecta</taxon>
        <taxon>Pterygota</taxon>
        <taxon>Neoptera</taxon>
        <taxon>Endopterygota</taxon>
        <taxon>Lepidoptera</taxon>
        <taxon>Glossata</taxon>
        <taxon>Ditrysia</taxon>
        <taxon>Papilionoidea</taxon>
        <taxon>Nymphalidae</taxon>
        <taxon>Satyrinae</taxon>
        <taxon>Satyrini</taxon>
        <taxon>Mycalesina</taxon>
        <taxon>Bicyclus</taxon>
    </lineage>
</organism>
<evidence type="ECO:0000259" key="5">
    <source>
        <dbReference type="SMART" id="SM00093"/>
    </source>
</evidence>
<dbReference type="GO" id="GO:0004867">
    <property type="term" value="F:serine-type endopeptidase inhibitor activity"/>
    <property type="evidence" value="ECO:0007669"/>
    <property type="project" value="UniProtKB-KW"/>
</dbReference>
<comment type="similarity">
    <text evidence="3">Belongs to the serpin family.</text>
</comment>
<dbReference type="RefSeq" id="XP_023935125.2">
    <property type="nucleotide sequence ID" value="XM_024079357.2"/>
</dbReference>
<dbReference type="InterPro" id="IPR000215">
    <property type="entry name" value="Serpin_fam"/>
</dbReference>
<dbReference type="InterPro" id="IPR023796">
    <property type="entry name" value="Serpin_dom"/>
</dbReference>
<reference evidence="6" key="1">
    <citation type="submission" date="2025-05" db="UniProtKB">
        <authorList>
            <consortium name="RefSeq"/>
        </authorList>
    </citation>
    <scope>NUCLEOTIDE SEQUENCE [LARGE SCALE GENOMIC DNA]</scope>
</reference>
<keyword evidence="6" id="KW-1185">Reference proteome</keyword>
<dbReference type="GO" id="GO:0005615">
    <property type="term" value="C:extracellular space"/>
    <property type="evidence" value="ECO:0007669"/>
    <property type="project" value="InterPro"/>
</dbReference>